<evidence type="ECO:0000313" key="2">
    <source>
        <dbReference type="Proteomes" id="UP000002282"/>
    </source>
</evidence>
<evidence type="ECO:0000313" key="1">
    <source>
        <dbReference type="EMBL" id="EDW94208.1"/>
    </source>
</evidence>
<proteinExistence type="predicted"/>
<sequence length="279" mass="32473">MEDINFNDFTPKERYEIIKEFLVKMQNAKSMPSKDMHVQRFFEHYLRKFYKMPEKLVNDIAYCQRAIKTHLEIHQTIVSVFAQQADADPIIKDKYINELEEMLHELNAECNYLVLRLQDDIDRFCSAFTEQDIKPNKMVIKDIVSAAIIPLIVNPNIALKPCFVMERPNEAQLIRKYFIIEGIEPTVEIPPIVESPDPLSPSHTNLDVRKSRLNLQAALSRARANCKPAERSKEYDQAEFTKDSILHAVGLCSHAEYKRLKLSMVLLQKRKPKPTEKTK</sequence>
<organism evidence="1 2">
    <name type="scientific">Drosophila yakuba</name>
    <name type="common">Fruit fly</name>
    <dbReference type="NCBI Taxonomy" id="7245"/>
    <lineage>
        <taxon>Eukaryota</taxon>
        <taxon>Metazoa</taxon>
        <taxon>Ecdysozoa</taxon>
        <taxon>Arthropoda</taxon>
        <taxon>Hexapoda</taxon>
        <taxon>Insecta</taxon>
        <taxon>Pterygota</taxon>
        <taxon>Neoptera</taxon>
        <taxon>Endopterygota</taxon>
        <taxon>Diptera</taxon>
        <taxon>Brachycera</taxon>
        <taxon>Muscomorpha</taxon>
        <taxon>Ephydroidea</taxon>
        <taxon>Drosophilidae</taxon>
        <taxon>Drosophila</taxon>
        <taxon>Sophophora</taxon>
    </lineage>
</organism>
<dbReference type="OrthoDB" id="7740893at2759"/>
<reference evidence="1 2" key="1">
    <citation type="journal article" date="2007" name="Nature">
        <title>Evolution of genes and genomes on the Drosophila phylogeny.</title>
        <authorList>
            <consortium name="Drosophila 12 Genomes Consortium"/>
            <person name="Clark A.G."/>
            <person name="Eisen M.B."/>
            <person name="Smith D.R."/>
            <person name="Bergman C.M."/>
            <person name="Oliver B."/>
            <person name="Markow T.A."/>
            <person name="Kaufman T.C."/>
            <person name="Kellis M."/>
            <person name="Gelbart W."/>
            <person name="Iyer V.N."/>
            <person name="Pollard D.A."/>
            <person name="Sackton T.B."/>
            <person name="Larracuente A.M."/>
            <person name="Singh N.D."/>
            <person name="Abad J.P."/>
            <person name="Abt D.N."/>
            <person name="Adryan B."/>
            <person name="Aguade M."/>
            <person name="Akashi H."/>
            <person name="Anderson W.W."/>
            <person name="Aquadro C.F."/>
            <person name="Ardell D.H."/>
            <person name="Arguello R."/>
            <person name="Artieri C.G."/>
            <person name="Barbash D.A."/>
            <person name="Barker D."/>
            <person name="Barsanti P."/>
            <person name="Batterham P."/>
            <person name="Batzoglou S."/>
            <person name="Begun D."/>
            <person name="Bhutkar A."/>
            <person name="Blanco E."/>
            <person name="Bosak S.A."/>
            <person name="Bradley R.K."/>
            <person name="Brand A.D."/>
            <person name="Brent M.R."/>
            <person name="Brooks A.N."/>
            <person name="Brown R.H."/>
            <person name="Butlin R.K."/>
            <person name="Caggese C."/>
            <person name="Calvi B.R."/>
            <person name="Bernardo de Carvalho A."/>
            <person name="Caspi A."/>
            <person name="Castrezana S."/>
            <person name="Celniker S.E."/>
            <person name="Chang J.L."/>
            <person name="Chapple C."/>
            <person name="Chatterji S."/>
            <person name="Chinwalla A."/>
            <person name="Civetta A."/>
            <person name="Clifton S.W."/>
            <person name="Comeron J.M."/>
            <person name="Costello J.C."/>
            <person name="Coyne J.A."/>
            <person name="Daub J."/>
            <person name="David R.G."/>
            <person name="Delcher A.L."/>
            <person name="Delehaunty K."/>
            <person name="Do C.B."/>
            <person name="Ebling H."/>
            <person name="Edwards K."/>
            <person name="Eickbush T."/>
            <person name="Evans J.D."/>
            <person name="Filipski A."/>
            <person name="Findeiss S."/>
            <person name="Freyhult E."/>
            <person name="Fulton L."/>
            <person name="Fulton R."/>
            <person name="Garcia A.C."/>
            <person name="Gardiner A."/>
            <person name="Garfield D.A."/>
            <person name="Garvin B.E."/>
            <person name="Gibson G."/>
            <person name="Gilbert D."/>
            <person name="Gnerre S."/>
            <person name="Godfrey J."/>
            <person name="Good R."/>
            <person name="Gotea V."/>
            <person name="Gravely B."/>
            <person name="Greenberg A.J."/>
            <person name="Griffiths-Jones S."/>
            <person name="Gross S."/>
            <person name="Guigo R."/>
            <person name="Gustafson E.A."/>
            <person name="Haerty W."/>
            <person name="Hahn M.W."/>
            <person name="Halligan D.L."/>
            <person name="Halpern A.L."/>
            <person name="Halter G.M."/>
            <person name="Han M.V."/>
            <person name="Heger A."/>
            <person name="Hillier L."/>
            <person name="Hinrichs A.S."/>
            <person name="Holmes I."/>
            <person name="Hoskins R.A."/>
            <person name="Hubisz M.J."/>
            <person name="Hultmark D."/>
            <person name="Huntley M.A."/>
            <person name="Jaffe D.B."/>
            <person name="Jagadeeshan S."/>
            <person name="Jeck W.R."/>
            <person name="Johnson J."/>
            <person name="Jones C.D."/>
            <person name="Jordan W.C."/>
            <person name="Karpen G.H."/>
            <person name="Kataoka E."/>
            <person name="Keightley P.D."/>
            <person name="Kheradpour P."/>
            <person name="Kirkness E.F."/>
            <person name="Koerich L.B."/>
            <person name="Kristiansen K."/>
            <person name="Kudrna D."/>
            <person name="Kulathinal R.J."/>
            <person name="Kumar S."/>
            <person name="Kwok R."/>
            <person name="Lander E."/>
            <person name="Langley C.H."/>
            <person name="Lapoint R."/>
            <person name="Lazzaro B.P."/>
            <person name="Lee S.J."/>
            <person name="Levesque L."/>
            <person name="Li R."/>
            <person name="Lin C.F."/>
            <person name="Lin M.F."/>
            <person name="Lindblad-Toh K."/>
            <person name="Llopart A."/>
            <person name="Long M."/>
            <person name="Low L."/>
            <person name="Lozovsky E."/>
            <person name="Lu J."/>
            <person name="Luo M."/>
            <person name="Machado C.A."/>
            <person name="Makalowski W."/>
            <person name="Marzo M."/>
            <person name="Matsuda M."/>
            <person name="Matzkin L."/>
            <person name="McAllister B."/>
            <person name="McBride C.S."/>
            <person name="McKernan B."/>
            <person name="McKernan K."/>
            <person name="Mendez-Lago M."/>
            <person name="Minx P."/>
            <person name="Mollenhauer M.U."/>
            <person name="Montooth K."/>
            <person name="Mount S.M."/>
            <person name="Mu X."/>
            <person name="Myers E."/>
            <person name="Negre B."/>
            <person name="Newfeld S."/>
            <person name="Nielsen R."/>
            <person name="Noor M.A."/>
            <person name="O'Grady P."/>
            <person name="Pachter L."/>
            <person name="Papaceit M."/>
            <person name="Parisi M.J."/>
            <person name="Parisi M."/>
            <person name="Parts L."/>
            <person name="Pedersen J.S."/>
            <person name="Pesole G."/>
            <person name="Phillippy A.M."/>
            <person name="Ponting C.P."/>
            <person name="Pop M."/>
            <person name="Porcelli D."/>
            <person name="Powell J.R."/>
            <person name="Prohaska S."/>
            <person name="Pruitt K."/>
            <person name="Puig M."/>
            <person name="Quesneville H."/>
            <person name="Ram K.R."/>
            <person name="Rand D."/>
            <person name="Rasmussen M.D."/>
            <person name="Reed L.K."/>
            <person name="Reenan R."/>
            <person name="Reily A."/>
            <person name="Remington K.A."/>
            <person name="Rieger T.T."/>
            <person name="Ritchie M.G."/>
            <person name="Robin C."/>
            <person name="Rogers Y.H."/>
            <person name="Rohde C."/>
            <person name="Rozas J."/>
            <person name="Rubenfield M.J."/>
            <person name="Ruiz A."/>
            <person name="Russo S."/>
            <person name="Salzberg S.L."/>
            <person name="Sanchez-Gracia A."/>
            <person name="Saranga D.J."/>
            <person name="Sato H."/>
            <person name="Schaeffer S.W."/>
            <person name="Schatz M.C."/>
            <person name="Schlenke T."/>
            <person name="Schwartz R."/>
            <person name="Segarra C."/>
            <person name="Singh R.S."/>
            <person name="Sirot L."/>
            <person name="Sirota M."/>
            <person name="Sisneros N.B."/>
            <person name="Smith C.D."/>
            <person name="Smith T.F."/>
            <person name="Spieth J."/>
            <person name="Stage D.E."/>
            <person name="Stark A."/>
            <person name="Stephan W."/>
            <person name="Strausberg R.L."/>
            <person name="Strempel S."/>
            <person name="Sturgill D."/>
            <person name="Sutton G."/>
            <person name="Sutton G.G."/>
            <person name="Tao W."/>
            <person name="Teichmann S."/>
            <person name="Tobari Y.N."/>
            <person name="Tomimura Y."/>
            <person name="Tsolas J.M."/>
            <person name="Valente V.L."/>
            <person name="Venter E."/>
            <person name="Venter J.C."/>
            <person name="Vicario S."/>
            <person name="Vieira F.G."/>
            <person name="Vilella A.J."/>
            <person name="Villasante A."/>
            <person name="Walenz B."/>
            <person name="Wang J."/>
            <person name="Wasserman M."/>
            <person name="Watts T."/>
            <person name="Wilson D."/>
            <person name="Wilson R.K."/>
            <person name="Wing R.A."/>
            <person name="Wolfner M.F."/>
            <person name="Wong A."/>
            <person name="Wong G.K."/>
            <person name="Wu C.I."/>
            <person name="Wu G."/>
            <person name="Yamamoto D."/>
            <person name="Yang H.P."/>
            <person name="Yang S.P."/>
            <person name="Yorke J.A."/>
            <person name="Yoshida K."/>
            <person name="Zdobnov E."/>
            <person name="Zhang P."/>
            <person name="Zhang Y."/>
            <person name="Zimin A.V."/>
            <person name="Baldwin J."/>
            <person name="Abdouelleil A."/>
            <person name="Abdulkadir J."/>
            <person name="Abebe A."/>
            <person name="Abera B."/>
            <person name="Abreu J."/>
            <person name="Acer S.C."/>
            <person name="Aftuck L."/>
            <person name="Alexander A."/>
            <person name="An P."/>
            <person name="Anderson E."/>
            <person name="Anderson S."/>
            <person name="Arachi H."/>
            <person name="Azer M."/>
            <person name="Bachantsang P."/>
            <person name="Barry A."/>
            <person name="Bayul T."/>
            <person name="Berlin A."/>
            <person name="Bessette D."/>
            <person name="Bloom T."/>
            <person name="Blye J."/>
            <person name="Boguslavskiy L."/>
            <person name="Bonnet C."/>
            <person name="Boukhgalter B."/>
            <person name="Bourzgui I."/>
            <person name="Brown A."/>
            <person name="Cahill P."/>
            <person name="Channer S."/>
            <person name="Cheshatsang Y."/>
            <person name="Chuda L."/>
            <person name="Citroen M."/>
            <person name="Collymore A."/>
            <person name="Cooke P."/>
            <person name="Costello M."/>
            <person name="D'Aco K."/>
            <person name="Daza R."/>
            <person name="De Haan G."/>
            <person name="DeGray S."/>
            <person name="DeMaso C."/>
            <person name="Dhargay N."/>
            <person name="Dooley K."/>
            <person name="Dooley E."/>
            <person name="Doricent M."/>
            <person name="Dorje P."/>
            <person name="Dorjee K."/>
            <person name="Dupes A."/>
            <person name="Elong R."/>
            <person name="Falk J."/>
            <person name="Farina A."/>
            <person name="Faro S."/>
            <person name="Ferguson D."/>
            <person name="Fisher S."/>
            <person name="Foley C.D."/>
            <person name="Franke A."/>
            <person name="Friedrich D."/>
            <person name="Gadbois L."/>
            <person name="Gearin G."/>
            <person name="Gearin C.R."/>
            <person name="Giannoukos G."/>
            <person name="Goode T."/>
            <person name="Graham J."/>
            <person name="Grandbois E."/>
            <person name="Grewal S."/>
            <person name="Gyaltsen K."/>
            <person name="Hafez N."/>
            <person name="Hagos B."/>
            <person name="Hall J."/>
            <person name="Henson C."/>
            <person name="Hollinger A."/>
            <person name="Honan T."/>
            <person name="Huard M.D."/>
            <person name="Hughes L."/>
            <person name="Hurhula B."/>
            <person name="Husby M.E."/>
            <person name="Kamat A."/>
            <person name="Kanga B."/>
            <person name="Kashin S."/>
            <person name="Khazanovich D."/>
            <person name="Kisner P."/>
            <person name="Lance K."/>
            <person name="Lara M."/>
            <person name="Lee W."/>
            <person name="Lennon N."/>
            <person name="Letendre F."/>
            <person name="LeVine R."/>
            <person name="Lipovsky A."/>
            <person name="Liu X."/>
            <person name="Liu J."/>
            <person name="Liu S."/>
            <person name="Lokyitsang T."/>
            <person name="Lokyitsang Y."/>
            <person name="Lubonja R."/>
            <person name="Lui A."/>
            <person name="MacDonald P."/>
            <person name="Magnisalis V."/>
            <person name="Maru K."/>
            <person name="Matthews C."/>
            <person name="McCusker W."/>
            <person name="McDonough S."/>
            <person name="Mehta T."/>
            <person name="Meldrim J."/>
            <person name="Meneus L."/>
            <person name="Mihai O."/>
            <person name="Mihalev A."/>
            <person name="Mihova T."/>
            <person name="Mittelman R."/>
            <person name="Mlenga V."/>
            <person name="Montmayeur A."/>
            <person name="Mulrain L."/>
            <person name="Navidi A."/>
            <person name="Naylor J."/>
            <person name="Negash T."/>
            <person name="Nguyen T."/>
            <person name="Nguyen N."/>
            <person name="Nicol R."/>
            <person name="Norbu C."/>
            <person name="Norbu N."/>
            <person name="Novod N."/>
            <person name="O'Neill B."/>
            <person name="Osman S."/>
            <person name="Markiewicz E."/>
            <person name="Oyono O.L."/>
            <person name="Patti C."/>
            <person name="Phunkhang P."/>
            <person name="Pierre F."/>
            <person name="Priest M."/>
            <person name="Raghuraman S."/>
            <person name="Rege F."/>
            <person name="Reyes R."/>
            <person name="Rise C."/>
            <person name="Rogov P."/>
            <person name="Ross K."/>
            <person name="Ryan E."/>
            <person name="Settipalli S."/>
            <person name="Shea T."/>
            <person name="Sherpa N."/>
            <person name="Shi L."/>
            <person name="Shih D."/>
            <person name="Sparrow T."/>
            <person name="Spaulding J."/>
            <person name="Stalker J."/>
            <person name="Stange-Thomann N."/>
            <person name="Stavropoulos S."/>
            <person name="Stone C."/>
            <person name="Strader C."/>
            <person name="Tesfaye S."/>
            <person name="Thomson T."/>
            <person name="Thoulutsang Y."/>
            <person name="Thoulutsang D."/>
            <person name="Topham K."/>
            <person name="Topping I."/>
            <person name="Tsamla T."/>
            <person name="Vassiliev H."/>
            <person name="Vo A."/>
            <person name="Wangchuk T."/>
            <person name="Wangdi T."/>
            <person name="Weiand M."/>
            <person name="Wilkinson J."/>
            <person name="Wilson A."/>
            <person name="Yadav S."/>
            <person name="Young G."/>
            <person name="Yu Q."/>
            <person name="Zembek L."/>
            <person name="Zhong D."/>
            <person name="Zimmer A."/>
            <person name="Zwirko Z."/>
            <person name="Jaffe D.B."/>
            <person name="Alvarez P."/>
            <person name="Brockman W."/>
            <person name="Butler J."/>
            <person name="Chin C."/>
            <person name="Gnerre S."/>
            <person name="Grabherr M."/>
            <person name="Kleber M."/>
            <person name="Mauceli E."/>
            <person name="MacCallum I."/>
        </authorList>
    </citation>
    <scope>NUCLEOTIDE SEQUENCE [LARGE SCALE GENOMIC DNA]</scope>
    <source>
        <strain evidence="2">Tai18E2 / Tucson 14021-0261.01</strain>
    </source>
</reference>
<dbReference type="PhylomeDB" id="B4PFQ9"/>
<dbReference type="Proteomes" id="UP000002282">
    <property type="component" value="Chromosome 3L"/>
</dbReference>
<name>B4PFQ9_DROYA</name>
<gene>
    <name evidence="1" type="primary">Dyak\GE21856</name>
    <name evidence="1" type="synonym">dyak_GLEANR_5583</name>
    <name evidence="1" type="synonym">GE21856</name>
    <name evidence="1" type="ORF">Dyak_GE21856</name>
</gene>
<dbReference type="AlphaFoldDB" id="B4PFQ9"/>
<protein>
    <submittedName>
        <fullName evidence="1">Uncharacterized protein</fullName>
    </submittedName>
</protein>
<accession>B4PFQ9</accession>
<dbReference type="KEGG" id="dya:Dyak_GE21856"/>
<keyword evidence="2" id="KW-1185">Reference proteome</keyword>
<reference evidence="1 2" key="2">
    <citation type="journal article" date="2007" name="PLoS Biol.">
        <title>Principles of genome evolution in the Drosophila melanogaster species group.</title>
        <authorList>
            <person name="Ranz J.M."/>
            <person name="Maurin D."/>
            <person name="Chan Y.S."/>
            <person name="von Grotthuss M."/>
            <person name="Hillier L.W."/>
            <person name="Roote J."/>
            <person name="Ashburner M."/>
            <person name="Bergman C.M."/>
        </authorList>
    </citation>
    <scope>NUCLEOTIDE SEQUENCE [LARGE SCALE GENOMIC DNA]</scope>
    <source>
        <strain evidence="2">Tai18E2 / Tucson 14021-0261.01</strain>
    </source>
</reference>
<dbReference type="eggNOG" id="KOG0383">
    <property type="taxonomic scope" value="Eukaryota"/>
</dbReference>
<dbReference type="OMA" id="AECQYLV"/>
<dbReference type="EMBL" id="CM000159">
    <property type="protein sequence ID" value="EDW94208.1"/>
    <property type="molecule type" value="Genomic_DNA"/>
</dbReference>
<dbReference type="HOGENOM" id="CLU_1009233_0_0_1"/>